<dbReference type="SUPFAM" id="SSF52540">
    <property type="entry name" value="P-loop containing nucleoside triphosphate hydrolases"/>
    <property type="match status" value="1"/>
</dbReference>
<dbReference type="SMART" id="SM00382">
    <property type="entry name" value="AAA"/>
    <property type="match status" value="1"/>
</dbReference>
<dbReference type="GO" id="GO:0005524">
    <property type="term" value="F:ATP binding"/>
    <property type="evidence" value="ECO:0007669"/>
    <property type="project" value="UniProtKB-KW"/>
</dbReference>
<dbReference type="PROSITE" id="PS00211">
    <property type="entry name" value="ABC_TRANSPORTER_1"/>
    <property type="match status" value="1"/>
</dbReference>
<gene>
    <name evidence="5" type="primary">yxlF_1</name>
    <name evidence="5" type="ORF">CA85_05790</name>
</gene>
<dbReference type="OrthoDB" id="9795548at2"/>
<dbReference type="EMBL" id="SJPK01000001">
    <property type="protein sequence ID" value="TWT75289.1"/>
    <property type="molecule type" value="Genomic_DNA"/>
</dbReference>
<dbReference type="PROSITE" id="PS50893">
    <property type="entry name" value="ABC_TRANSPORTER_2"/>
    <property type="match status" value="1"/>
</dbReference>
<sequence length="305" mass="33558">MASSVSALQSIELSKRFRSNLALDSVTIRIDQGKTVGLLGINGAGKSTLLKLAVGNLRPSGGELKILGLDPQTMSHEIRARVGFVPEASQFYKWMTVGQILNFVRPMYSAWDEPFVGRLSNRFNLDLKRRVSHLSSGMLAKLSLLVALGHQPELLILDEPLTGMDPLARQDFTECVAESVFRDSQTVLFSSHQLDEVSELADEVIIIHEGRVLVHRAVADLVNTTRRIRVIGENLGSIPIQADHVVCRRKVQSDWIITVSDFDPAIVASMAEDGRHRVSDVSTVSLSELFKDYVRGVSPSEGSGK</sequence>
<evidence type="ECO:0000256" key="3">
    <source>
        <dbReference type="ARBA" id="ARBA00022840"/>
    </source>
</evidence>
<evidence type="ECO:0000256" key="2">
    <source>
        <dbReference type="ARBA" id="ARBA00022741"/>
    </source>
</evidence>
<dbReference type="GO" id="GO:0016887">
    <property type="term" value="F:ATP hydrolysis activity"/>
    <property type="evidence" value="ECO:0007669"/>
    <property type="project" value="InterPro"/>
</dbReference>
<comment type="caution">
    <text evidence="5">The sequence shown here is derived from an EMBL/GenBank/DDBJ whole genome shotgun (WGS) entry which is preliminary data.</text>
</comment>
<proteinExistence type="predicted"/>
<dbReference type="InterPro" id="IPR051782">
    <property type="entry name" value="ABC_Transporter_VariousFunc"/>
</dbReference>
<dbReference type="EC" id="3.6.3.-" evidence="5"/>
<evidence type="ECO:0000313" key="6">
    <source>
        <dbReference type="Proteomes" id="UP000318053"/>
    </source>
</evidence>
<dbReference type="Gene3D" id="3.40.50.300">
    <property type="entry name" value="P-loop containing nucleotide triphosphate hydrolases"/>
    <property type="match status" value="1"/>
</dbReference>
<dbReference type="PANTHER" id="PTHR42939">
    <property type="entry name" value="ABC TRANSPORTER ATP-BINDING PROTEIN ALBC-RELATED"/>
    <property type="match status" value="1"/>
</dbReference>
<feature type="domain" description="ABC transporter" evidence="4">
    <location>
        <begin position="8"/>
        <end position="234"/>
    </location>
</feature>
<keyword evidence="5" id="KW-0378">Hydrolase</keyword>
<dbReference type="InterPro" id="IPR027417">
    <property type="entry name" value="P-loop_NTPase"/>
</dbReference>
<keyword evidence="2" id="KW-0547">Nucleotide-binding</keyword>
<reference evidence="5 6" key="1">
    <citation type="submission" date="2019-02" db="EMBL/GenBank/DDBJ databases">
        <title>Deep-cultivation of Planctomycetes and their phenomic and genomic characterization uncovers novel biology.</title>
        <authorList>
            <person name="Wiegand S."/>
            <person name="Jogler M."/>
            <person name="Boedeker C."/>
            <person name="Pinto D."/>
            <person name="Vollmers J."/>
            <person name="Rivas-Marin E."/>
            <person name="Kohn T."/>
            <person name="Peeters S.H."/>
            <person name="Heuer A."/>
            <person name="Rast P."/>
            <person name="Oberbeckmann S."/>
            <person name="Bunk B."/>
            <person name="Jeske O."/>
            <person name="Meyerdierks A."/>
            <person name="Storesund J.E."/>
            <person name="Kallscheuer N."/>
            <person name="Luecker S."/>
            <person name="Lage O.M."/>
            <person name="Pohl T."/>
            <person name="Merkel B.J."/>
            <person name="Hornburger P."/>
            <person name="Mueller R.-W."/>
            <person name="Bruemmer F."/>
            <person name="Labrenz M."/>
            <person name="Spormann A.M."/>
            <person name="Op Den Camp H."/>
            <person name="Overmann J."/>
            <person name="Amann R."/>
            <person name="Jetten M.S.M."/>
            <person name="Mascher T."/>
            <person name="Medema M.H."/>
            <person name="Devos D.P."/>
            <person name="Kaster A.-K."/>
            <person name="Ovreas L."/>
            <person name="Rohde M."/>
            <person name="Galperin M.Y."/>
            <person name="Jogler C."/>
        </authorList>
    </citation>
    <scope>NUCLEOTIDE SEQUENCE [LARGE SCALE GENOMIC DNA]</scope>
    <source>
        <strain evidence="5 6">CA85</strain>
    </source>
</reference>
<dbReference type="CDD" id="cd03230">
    <property type="entry name" value="ABC_DR_subfamily_A"/>
    <property type="match status" value="1"/>
</dbReference>
<evidence type="ECO:0000256" key="1">
    <source>
        <dbReference type="ARBA" id="ARBA00022448"/>
    </source>
</evidence>
<dbReference type="InterPro" id="IPR017871">
    <property type="entry name" value="ABC_transporter-like_CS"/>
</dbReference>
<keyword evidence="6" id="KW-1185">Reference proteome</keyword>
<accession>A0A5C5YKE0</accession>
<protein>
    <submittedName>
        <fullName evidence="5">Putative ABC transporter ATP-binding protein YxlF</fullName>
        <ecNumber evidence="5">3.6.3.-</ecNumber>
    </submittedName>
</protein>
<dbReference type="InterPro" id="IPR003593">
    <property type="entry name" value="AAA+_ATPase"/>
</dbReference>
<dbReference type="InterPro" id="IPR003439">
    <property type="entry name" value="ABC_transporter-like_ATP-bd"/>
</dbReference>
<keyword evidence="3 5" id="KW-0067">ATP-binding</keyword>
<dbReference type="PANTHER" id="PTHR42939:SF1">
    <property type="entry name" value="ABC TRANSPORTER ATP-BINDING PROTEIN ALBC-RELATED"/>
    <property type="match status" value="1"/>
</dbReference>
<dbReference type="Proteomes" id="UP000318053">
    <property type="component" value="Unassembled WGS sequence"/>
</dbReference>
<dbReference type="AlphaFoldDB" id="A0A5C5YKE0"/>
<evidence type="ECO:0000259" key="4">
    <source>
        <dbReference type="PROSITE" id="PS50893"/>
    </source>
</evidence>
<organism evidence="5 6">
    <name type="scientific">Allorhodopirellula solitaria</name>
    <dbReference type="NCBI Taxonomy" id="2527987"/>
    <lineage>
        <taxon>Bacteria</taxon>
        <taxon>Pseudomonadati</taxon>
        <taxon>Planctomycetota</taxon>
        <taxon>Planctomycetia</taxon>
        <taxon>Pirellulales</taxon>
        <taxon>Pirellulaceae</taxon>
        <taxon>Allorhodopirellula</taxon>
    </lineage>
</organism>
<dbReference type="Pfam" id="PF00005">
    <property type="entry name" value="ABC_tran"/>
    <property type="match status" value="1"/>
</dbReference>
<dbReference type="RefSeq" id="WP_146389740.1">
    <property type="nucleotide sequence ID" value="NZ_SJPK01000001.1"/>
</dbReference>
<name>A0A5C5YKE0_9BACT</name>
<keyword evidence="1" id="KW-0813">Transport</keyword>
<evidence type="ECO:0000313" key="5">
    <source>
        <dbReference type="EMBL" id="TWT75289.1"/>
    </source>
</evidence>